<dbReference type="OrthoDB" id="5525374at2"/>
<dbReference type="PANTHER" id="PTHR43877:SF1">
    <property type="entry name" value="ACETYLTRANSFERASE"/>
    <property type="match status" value="1"/>
</dbReference>
<reference evidence="4 5" key="1">
    <citation type="journal article" date="2013" name="Genome Announc.">
        <title>Draft Genome Sequence of the Methanotrophic Gammaproteobacterium Methyloglobulus morosus DSM 22980 Strain KoM1.</title>
        <authorList>
            <person name="Poehlein A."/>
            <person name="Deutzmann J.S."/>
            <person name="Daniel R."/>
            <person name="Simeonova D.D."/>
        </authorList>
    </citation>
    <scope>NUCLEOTIDE SEQUENCE [LARGE SCALE GENOMIC DNA]</scope>
    <source>
        <strain evidence="4 5">KoM1</strain>
    </source>
</reference>
<evidence type="ECO:0000256" key="2">
    <source>
        <dbReference type="ARBA" id="ARBA00023315"/>
    </source>
</evidence>
<dbReference type="GO" id="GO:0016747">
    <property type="term" value="F:acyltransferase activity, transferring groups other than amino-acyl groups"/>
    <property type="evidence" value="ECO:0007669"/>
    <property type="project" value="InterPro"/>
</dbReference>
<dbReference type="STRING" id="1116472.MGMO_167c00150"/>
<gene>
    <name evidence="4" type="ORF">MGMO_167c00150</name>
</gene>
<dbReference type="InterPro" id="IPR016181">
    <property type="entry name" value="Acyl_CoA_acyltransferase"/>
</dbReference>
<dbReference type="Gene3D" id="3.40.630.30">
    <property type="match status" value="1"/>
</dbReference>
<dbReference type="PROSITE" id="PS51186">
    <property type="entry name" value="GNAT"/>
    <property type="match status" value="1"/>
</dbReference>
<name>V5BI17_9GAMM</name>
<evidence type="ECO:0000313" key="4">
    <source>
        <dbReference type="EMBL" id="ESS67394.1"/>
    </source>
</evidence>
<evidence type="ECO:0000313" key="5">
    <source>
        <dbReference type="Proteomes" id="UP000017842"/>
    </source>
</evidence>
<organism evidence="4 5">
    <name type="scientific">Methyloglobulus morosus KoM1</name>
    <dbReference type="NCBI Taxonomy" id="1116472"/>
    <lineage>
        <taxon>Bacteria</taxon>
        <taxon>Pseudomonadati</taxon>
        <taxon>Pseudomonadota</taxon>
        <taxon>Gammaproteobacteria</taxon>
        <taxon>Methylococcales</taxon>
        <taxon>Methylococcaceae</taxon>
        <taxon>Methyloglobulus</taxon>
    </lineage>
</organism>
<protein>
    <submittedName>
        <fullName evidence="4">GCN5-like N-acetyltransferase</fullName>
    </submittedName>
</protein>
<dbReference type="Pfam" id="PF00583">
    <property type="entry name" value="Acetyltransf_1"/>
    <property type="match status" value="1"/>
</dbReference>
<dbReference type="PANTHER" id="PTHR43877">
    <property type="entry name" value="AMINOALKYLPHOSPHONATE N-ACETYLTRANSFERASE-RELATED-RELATED"/>
    <property type="match status" value="1"/>
</dbReference>
<dbReference type="Proteomes" id="UP000017842">
    <property type="component" value="Unassembled WGS sequence"/>
</dbReference>
<dbReference type="InterPro" id="IPR050832">
    <property type="entry name" value="Bact_Acetyltransf"/>
</dbReference>
<comment type="caution">
    <text evidence="4">The sequence shown here is derived from an EMBL/GenBank/DDBJ whole genome shotgun (WGS) entry which is preliminary data.</text>
</comment>
<keyword evidence="5" id="KW-1185">Reference proteome</keyword>
<evidence type="ECO:0000256" key="1">
    <source>
        <dbReference type="ARBA" id="ARBA00022679"/>
    </source>
</evidence>
<keyword evidence="1 4" id="KW-0808">Transferase</keyword>
<proteinExistence type="predicted"/>
<evidence type="ECO:0000259" key="3">
    <source>
        <dbReference type="PROSITE" id="PS51186"/>
    </source>
</evidence>
<dbReference type="AlphaFoldDB" id="V5BI17"/>
<accession>V5BI17</accession>
<dbReference type="eggNOG" id="COG0456">
    <property type="taxonomic scope" value="Bacteria"/>
</dbReference>
<dbReference type="RefSeq" id="WP_023496401.1">
    <property type="nucleotide sequence ID" value="NZ_AYLO01000152.1"/>
</dbReference>
<feature type="domain" description="N-acetyltransferase" evidence="3">
    <location>
        <begin position="3"/>
        <end position="141"/>
    </location>
</feature>
<dbReference type="EMBL" id="AYLO01000152">
    <property type="protein sequence ID" value="ESS67394.1"/>
    <property type="molecule type" value="Genomic_DNA"/>
</dbReference>
<sequence>MTTEIRALQPDDFAAVDALWSFMKGVVLREDDTLESFSRFLERNPDCCYGAWQGRDLLVGAIMAGHDGRRGYLYHLAVKPRFRRQGIGRQMVDKSLSAMQAQGINKFHAYVKRRNVTASLFWKNMGWNLRSDICIYSSLNI</sequence>
<dbReference type="SUPFAM" id="SSF55729">
    <property type="entry name" value="Acyl-CoA N-acyltransferases (Nat)"/>
    <property type="match status" value="1"/>
</dbReference>
<dbReference type="CDD" id="cd04301">
    <property type="entry name" value="NAT_SF"/>
    <property type="match status" value="1"/>
</dbReference>
<dbReference type="InterPro" id="IPR000182">
    <property type="entry name" value="GNAT_dom"/>
</dbReference>
<keyword evidence="2" id="KW-0012">Acyltransferase</keyword>